<sequence length="533" mass="61279">MLYLKLVKKNRVVAIALTVILAMGIMAYSYHGYDGVGERIYLDARGKVVESASEAHSYITPLEQQGERWAYHLYDLDGSKMLRGYLDKPSLDDGHLVGEVTRYHANGNTMMLATADESSRLQGMTITYHESGGLSHIYFSLAGVMHGSFSTYHENGSLKEQGYYLNGSRQGESLTYDEEGRLISRYHYHSGQLHGVAENYCDNERLCTVTHYRHGLRDGGAQRYRGDGSLRVDEYYRNDTLIVHKRFSTTGGLVELRYNDENGEQLVGLRYYNDGGIQVRTTRRQTPHGTGTLRESLARNDQSLTQRTWRVNNENTDWSLEERFSHSGRVVRSRREKLDGRFHGAYVDNAVLVYRKEGREVATVGDVVMKGIYHHGTRVGTWIETRRNGHVVRKHYDEDGELHGNYYEYSKDAALISFLQYRHGVLNGVYMRILDGDMFLFDKGHMEDGNAVGAWLSYSSRYGHKITHRLPDGNGRYEYHYRNIPDLYRYTEYLGADMYCSISYRDGEQYGRILYFMDQRDTECGSMADDHSS</sequence>
<dbReference type="Proteomes" id="UP000217771">
    <property type="component" value="Unassembled WGS sequence"/>
</dbReference>
<comment type="caution">
    <text evidence="2">The sequence shown here is derived from an EMBL/GenBank/DDBJ whole genome shotgun (WGS) entry which is preliminary data.</text>
</comment>
<evidence type="ECO:0000256" key="1">
    <source>
        <dbReference type="SAM" id="Phobius"/>
    </source>
</evidence>
<protein>
    <recommendedName>
        <fullName evidence="4">Antitoxin component YwqK of YwqJK toxin-antitoxin module</fullName>
    </recommendedName>
</protein>
<dbReference type="EMBL" id="NSKB01000001">
    <property type="protein sequence ID" value="PAU79474.1"/>
    <property type="molecule type" value="Genomic_DNA"/>
</dbReference>
<dbReference type="Pfam" id="PF07661">
    <property type="entry name" value="MORN_2"/>
    <property type="match status" value="1"/>
</dbReference>
<keyword evidence="1" id="KW-1133">Transmembrane helix</keyword>
<dbReference type="InterPro" id="IPR011652">
    <property type="entry name" value="MORN_2"/>
</dbReference>
<keyword evidence="1" id="KW-0472">Membrane</keyword>
<accession>A0A2A2F441</accession>
<dbReference type="OrthoDB" id="6588791at2"/>
<dbReference type="RefSeq" id="WP_095619484.1">
    <property type="nucleotide sequence ID" value="NZ_NSKB01000001.1"/>
</dbReference>
<evidence type="ECO:0008006" key="4">
    <source>
        <dbReference type="Google" id="ProtNLM"/>
    </source>
</evidence>
<name>A0A2A2F441_9GAMM</name>
<evidence type="ECO:0000313" key="2">
    <source>
        <dbReference type="EMBL" id="PAU79474.1"/>
    </source>
</evidence>
<gene>
    <name evidence="2" type="ORF">CK498_03680</name>
</gene>
<dbReference type="AlphaFoldDB" id="A0A2A2F441"/>
<feature type="transmembrane region" description="Helical" evidence="1">
    <location>
        <begin position="12"/>
        <end position="30"/>
    </location>
</feature>
<dbReference type="PANTHER" id="PTHR33706:SF1">
    <property type="entry name" value="TPR REPEAT PROTEIN"/>
    <property type="match status" value="1"/>
</dbReference>
<dbReference type="PANTHER" id="PTHR33706">
    <property type="entry name" value="MORN VARIANT REPEAT PROTEIN"/>
    <property type="match status" value="1"/>
</dbReference>
<dbReference type="Gene3D" id="2.20.110.10">
    <property type="entry name" value="Histone H3 K4-specific methyltransferase SET7/9 N-terminal domain"/>
    <property type="match status" value="1"/>
</dbReference>
<organism evidence="2 3">
    <name type="scientific">Halomonas salipaludis</name>
    <dbReference type="NCBI Taxonomy" id="2032625"/>
    <lineage>
        <taxon>Bacteria</taxon>
        <taxon>Pseudomonadati</taxon>
        <taxon>Pseudomonadota</taxon>
        <taxon>Gammaproteobacteria</taxon>
        <taxon>Oceanospirillales</taxon>
        <taxon>Halomonadaceae</taxon>
        <taxon>Halomonas</taxon>
    </lineage>
</organism>
<keyword evidence="3" id="KW-1185">Reference proteome</keyword>
<keyword evidence="1" id="KW-0812">Transmembrane</keyword>
<reference evidence="2 3" key="1">
    <citation type="submission" date="2017-08" db="EMBL/GenBank/DDBJ databases">
        <title>Halomonas alkalisoli sp. nov., isolated from saline alkaline soil.</title>
        <authorList>
            <person name="Wang D."/>
            <person name="Zhang G."/>
        </authorList>
    </citation>
    <scope>NUCLEOTIDE SEQUENCE [LARGE SCALE GENOMIC DNA]</scope>
    <source>
        <strain evidence="2 3">WRN001</strain>
    </source>
</reference>
<dbReference type="SUPFAM" id="SSF82185">
    <property type="entry name" value="Histone H3 K4-specific methyltransferase SET7/9 N-terminal domain"/>
    <property type="match status" value="2"/>
</dbReference>
<evidence type="ECO:0000313" key="3">
    <source>
        <dbReference type="Proteomes" id="UP000217771"/>
    </source>
</evidence>
<dbReference type="Gene3D" id="3.90.930.1">
    <property type="match status" value="1"/>
</dbReference>
<proteinExistence type="predicted"/>